<keyword evidence="3" id="KW-1185">Reference proteome</keyword>
<comment type="caution">
    <text evidence="2">The sequence shown here is derived from an EMBL/GenBank/DDBJ whole genome shotgun (WGS) entry which is preliminary data.</text>
</comment>
<reference evidence="2 3" key="1">
    <citation type="submission" date="2020-08" db="EMBL/GenBank/DDBJ databases">
        <title>Novel species isolated from subtropical streams in China.</title>
        <authorList>
            <person name="Lu H."/>
        </authorList>
    </citation>
    <scope>NUCLEOTIDE SEQUENCE [LARGE SCALE GENOMIC DNA]</scope>
    <source>
        <strain evidence="2 3">KACC 16656</strain>
    </source>
</reference>
<dbReference type="Pfam" id="PF07362">
    <property type="entry name" value="CcdA"/>
    <property type="match status" value="1"/>
</dbReference>
<evidence type="ECO:0000313" key="2">
    <source>
        <dbReference type="EMBL" id="MBC3807884.1"/>
    </source>
</evidence>
<proteinExistence type="predicted"/>
<gene>
    <name evidence="2" type="ORF">H8K52_11060</name>
</gene>
<name>A0ABR6X6B6_9BURK</name>
<dbReference type="RefSeq" id="WP_186922968.1">
    <property type="nucleotide sequence ID" value="NZ_JACOFW010000011.1"/>
</dbReference>
<evidence type="ECO:0000313" key="3">
    <source>
        <dbReference type="Proteomes" id="UP000648257"/>
    </source>
</evidence>
<keyword evidence="1" id="KW-1277">Toxin-antitoxin system</keyword>
<dbReference type="EMBL" id="JACOFW010000011">
    <property type="protein sequence ID" value="MBC3807884.1"/>
    <property type="molecule type" value="Genomic_DNA"/>
</dbReference>
<accession>A0ABR6X6B6</accession>
<sequence length="78" mass="8986">MKQTNSPRKATNISLPMDVYLSAKELGINISQVCVQSLRETIRAEKEREWNEKNAAFIKIYNQKVEEDGVALAEWRGF</sequence>
<protein>
    <submittedName>
        <fullName evidence="2">Type II toxin-antitoxin system CcdA family antitoxin</fullName>
    </submittedName>
</protein>
<evidence type="ECO:0000256" key="1">
    <source>
        <dbReference type="ARBA" id="ARBA00022649"/>
    </source>
</evidence>
<dbReference type="Proteomes" id="UP000648257">
    <property type="component" value="Unassembled WGS sequence"/>
</dbReference>
<organism evidence="2 3">
    <name type="scientific">Undibacterium seohonense</name>
    <dbReference type="NCBI Taxonomy" id="1344950"/>
    <lineage>
        <taxon>Bacteria</taxon>
        <taxon>Pseudomonadati</taxon>
        <taxon>Pseudomonadota</taxon>
        <taxon>Betaproteobacteria</taxon>
        <taxon>Burkholderiales</taxon>
        <taxon>Oxalobacteraceae</taxon>
        <taxon>Undibacterium</taxon>
    </lineage>
</organism>
<dbReference type="InterPro" id="IPR009956">
    <property type="entry name" value="Post-segregation_anti-tox_CcdA"/>
</dbReference>